<dbReference type="Proteomes" id="UP000662747">
    <property type="component" value="Chromosome"/>
</dbReference>
<evidence type="ECO:0000313" key="4">
    <source>
        <dbReference type="Proteomes" id="UP000662747"/>
    </source>
</evidence>
<dbReference type="Pfam" id="PF17131">
    <property type="entry name" value="LolA_like"/>
    <property type="match status" value="1"/>
</dbReference>
<evidence type="ECO:0000256" key="1">
    <source>
        <dbReference type="SAM" id="SignalP"/>
    </source>
</evidence>
<dbReference type="EMBL" id="CP071090">
    <property type="protein sequence ID" value="QSQ19554.1"/>
    <property type="molecule type" value="Genomic_DNA"/>
</dbReference>
<organism evidence="3 4">
    <name type="scientific">Pyxidicoccus parkwayensis</name>
    <dbReference type="NCBI Taxonomy" id="2813578"/>
    <lineage>
        <taxon>Bacteria</taxon>
        <taxon>Pseudomonadati</taxon>
        <taxon>Myxococcota</taxon>
        <taxon>Myxococcia</taxon>
        <taxon>Myxococcales</taxon>
        <taxon>Cystobacterineae</taxon>
        <taxon>Myxococcaceae</taxon>
        <taxon>Pyxidicoccus</taxon>
    </lineage>
</organism>
<dbReference type="InterPro" id="IPR033399">
    <property type="entry name" value="TP_0789-like"/>
</dbReference>
<proteinExistence type="predicted"/>
<evidence type="ECO:0000313" key="3">
    <source>
        <dbReference type="EMBL" id="QSQ19554.1"/>
    </source>
</evidence>
<dbReference type="Gene3D" id="2.50.20.10">
    <property type="entry name" value="Lipoprotein localisation LolA/LolB/LppX"/>
    <property type="match status" value="1"/>
</dbReference>
<dbReference type="CDD" id="cd16329">
    <property type="entry name" value="LolA_like"/>
    <property type="match status" value="1"/>
</dbReference>
<accession>A0ABX7NMH3</accession>
<keyword evidence="3" id="KW-0449">Lipoprotein</keyword>
<sequence>MHLPASLRRLVAVLAVGLPALAAAQGSAPKAAAPEKAAASAKMSPEEVLRHIDSRMSFASDFKSTVRMREVRKDGSESLLEMLVYRRDSSKDLLIYITKPRTIAGGGYLRIGKNLWEYEPGTGQWQRTTQRGNIVNTIACEEDFDRSRLAENYDVKDEGEEVVKGTVFRKLYLTVKEGQQVSFPMLRLWVDPSYNIVKRSGYAPSGRVLRTDVIRSYQKLKDPGANQKEVYSIKEVLEVEEGEGTQLTVRYDEVELAPLSPNIFTKTWLEGKLR</sequence>
<evidence type="ECO:0000259" key="2">
    <source>
        <dbReference type="Pfam" id="PF17131"/>
    </source>
</evidence>
<gene>
    <name evidence="3" type="ORF">JY651_30100</name>
</gene>
<name>A0ABX7NMH3_9BACT</name>
<keyword evidence="4" id="KW-1185">Reference proteome</keyword>
<feature type="signal peptide" evidence="1">
    <location>
        <begin position="1"/>
        <end position="22"/>
    </location>
</feature>
<feature type="chain" id="PRO_5047113115" evidence="1">
    <location>
        <begin position="23"/>
        <end position="274"/>
    </location>
</feature>
<feature type="domain" description="Uncharacterized protein TP-0789" evidence="2">
    <location>
        <begin position="92"/>
        <end position="270"/>
    </location>
</feature>
<dbReference type="RefSeq" id="WP_206721138.1">
    <property type="nucleotide sequence ID" value="NZ_CP071090.1"/>
</dbReference>
<protein>
    <submittedName>
        <fullName evidence="3">Outer membrane lipoprotein-sorting protein</fullName>
    </submittedName>
</protein>
<reference evidence="3 4" key="1">
    <citation type="submission" date="2021-02" db="EMBL/GenBank/DDBJ databases">
        <title>De Novo genome assembly of isolated myxobacteria.</title>
        <authorList>
            <person name="Stevens D.C."/>
        </authorList>
    </citation>
    <scope>NUCLEOTIDE SEQUENCE [LARGE SCALE GENOMIC DNA]</scope>
    <source>
        <strain evidence="4">SCPEA02</strain>
    </source>
</reference>
<keyword evidence="1" id="KW-0732">Signal</keyword>